<dbReference type="Proteomes" id="UP000011777">
    <property type="component" value="Unassembled WGS sequence"/>
</dbReference>
<dbReference type="AlphaFoldDB" id="M3IIK3"/>
<sequence>MTKHAHNKKINILQTIIEFTINIIEIMSYYTTTSASQTTTTTTVGNNPTYNYYHDDDDIFAMDELTTTSSSSPVTSNTFPSLYPLQLSTVNDESYNYNYNYTKSNYKKWLSISI</sequence>
<accession>M3IIK3</accession>
<dbReference type="HOGENOM" id="CLU_2120796_0_0_1"/>
<reference evidence="1 2" key="1">
    <citation type="submission" date="2013-02" db="EMBL/GenBank/DDBJ databases">
        <title>Genome sequence of Candida maltosa Xu316, a potential industrial strain for xylitol and ethanol production.</title>
        <authorList>
            <person name="Yu J."/>
            <person name="Wang Q."/>
            <person name="Geng X."/>
            <person name="Bao W."/>
            <person name="He P."/>
            <person name="Cai J."/>
        </authorList>
    </citation>
    <scope>NUCLEOTIDE SEQUENCE [LARGE SCALE GENOMIC DNA]</scope>
    <source>
        <strain evidence="2">Xu316</strain>
    </source>
</reference>
<protein>
    <submittedName>
        <fullName evidence="1">Uncharacterized protein</fullName>
    </submittedName>
</protein>
<evidence type="ECO:0000313" key="2">
    <source>
        <dbReference type="Proteomes" id="UP000011777"/>
    </source>
</evidence>
<organism evidence="1 2">
    <name type="scientific">Candida maltosa (strain Xu316)</name>
    <name type="common">Yeast</name>
    <dbReference type="NCBI Taxonomy" id="1245528"/>
    <lineage>
        <taxon>Eukaryota</taxon>
        <taxon>Fungi</taxon>
        <taxon>Dikarya</taxon>
        <taxon>Ascomycota</taxon>
        <taxon>Saccharomycotina</taxon>
        <taxon>Pichiomycetes</taxon>
        <taxon>Debaryomycetaceae</taxon>
        <taxon>Candida/Lodderomyces clade</taxon>
        <taxon>Candida</taxon>
    </lineage>
</organism>
<name>M3IIK3_CANMX</name>
<gene>
    <name evidence="1" type="ORF">G210_3580</name>
</gene>
<proteinExistence type="predicted"/>
<comment type="caution">
    <text evidence="1">The sequence shown here is derived from an EMBL/GenBank/DDBJ whole genome shotgun (WGS) entry which is preliminary data.</text>
</comment>
<keyword evidence="2" id="KW-1185">Reference proteome</keyword>
<evidence type="ECO:0000313" key="1">
    <source>
        <dbReference type="EMBL" id="EMG46181.1"/>
    </source>
</evidence>
<dbReference type="EMBL" id="AOGT01002091">
    <property type="protein sequence ID" value="EMG46181.1"/>
    <property type="molecule type" value="Genomic_DNA"/>
</dbReference>